<name>A0A2K9MIS0_9RHOB</name>
<organism evidence="1 2">
    <name type="scientific">Paracoccus jeotgali</name>
    <dbReference type="NCBI Taxonomy" id="2065379"/>
    <lineage>
        <taxon>Bacteria</taxon>
        <taxon>Pseudomonadati</taxon>
        <taxon>Pseudomonadota</taxon>
        <taxon>Alphaproteobacteria</taxon>
        <taxon>Rhodobacterales</taxon>
        <taxon>Paracoccaceae</taxon>
        <taxon>Paracoccus</taxon>
    </lineage>
</organism>
<dbReference type="RefSeq" id="WP_101499781.1">
    <property type="nucleotide sequence ID" value="NZ_CP025583.1"/>
</dbReference>
<evidence type="ECO:0000313" key="2">
    <source>
        <dbReference type="Proteomes" id="UP000234882"/>
    </source>
</evidence>
<evidence type="ECO:0008006" key="3">
    <source>
        <dbReference type="Google" id="ProtNLM"/>
    </source>
</evidence>
<dbReference type="PROSITE" id="PS51257">
    <property type="entry name" value="PROKAR_LIPOPROTEIN"/>
    <property type="match status" value="1"/>
</dbReference>
<dbReference type="AlphaFoldDB" id="A0A2K9MIS0"/>
<evidence type="ECO:0000313" key="1">
    <source>
        <dbReference type="EMBL" id="AUM74435.1"/>
    </source>
</evidence>
<gene>
    <name evidence="1" type="ORF">CYR75_09230</name>
</gene>
<dbReference type="EMBL" id="CP025583">
    <property type="protein sequence ID" value="AUM74435.1"/>
    <property type="molecule type" value="Genomic_DNA"/>
</dbReference>
<sequence length="123" mass="12978">MFKPATLAPALAAALILAGCAEKSADIAPSYVSSSRYDTMNCRQLGAEAQTVSDRARSAIQAQDKKANNDAAAATVGMILFWPALFMIKGDGSQAAEVARLKGEREAIEAANRARNCGIVFKE</sequence>
<dbReference type="Proteomes" id="UP000234882">
    <property type="component" value="Chromosome"/>
</dbReference>
<protein>
    <recommendedName>
        <fullName evidence="3">Lipoprotein</fullName>
    </recommendedName>
</protein>
<proteinExistence type="predicted"/>
<reference evidence="2" key="1">
    <citation type="submission" date="2017-12" db="EMBL/GenBank/DDBJ databases">
        <title>Genomic analysis of Paracoccus sp. CBA4604.</title>
        <authorList>
            <person name="Roh S.W."/>
            <person name="Kim J.Y."/>
            <person name="Kim J.S."/>
        </authorList>
    </citation>
    <scope>NUCLEOTIDE SEQUENCE [LARGE SCALE GENOMIC DNA]</scope>
    <source>
        <strain evidence="2">CBA4604</strain>
    </source>
</reference>
<accession>A0A2K9MIS0</accession>
<dbReference type="KEGG" id="paru:CYR75_09230"/>
<dbReference type="OrthoDB" id="7862470at2"/>
<keyword evidence="2" id="KW-1185">Reference proteome</keyword>